<sequence>MAEPTAAQQEDMRPWKRPYVSEDRRAMWPFGRMPDVVSVPATPAQASCEQVPPEAIPERASPLSGFLSSQTVPETPMPTRKEPGQWTPSPPVKRKGVGFTFAPLKEGAQRNYKAELRNFLAWRKYHDGRTAQARPEVYSAEKLAEDKFQSTVTIPPMGPRVYQGEVRERQNLAEQSAAKAFFEHPDNQYELENLASKQSTVLEVPAKKPKKASDVQAPEPSADLEDPTTGASDFVGSRTPEMM</sequence>
<organism evidence="2 3">
    <name type="scientific">Symbiodinium pilosum</name>
    <name type="common">Dinoflagellate</name>
    <dbReference type="NCBI Taxonomy" id="2952"/>
    <lineage>
        <taxon>Eukaryota</taxon>
        <taxon>Sar</taxon>
        <taxon>Alveolata</taxon>
        <taxon>Dinophyceae</taxon>
        <taxon>Suessiales</taxon>
        <taxon>Symbiodiniaceae</taxon>
        <taxon>Symbiodinium</taxon>
    </lineage>
</organism>
<name>A0A812K7E6_SYMPI</name>
<feature type="non-terminal residue" evidence="2">
    <location>
        <position position="243"/>
    </location>
</feature>
<dbReference type="OrthoDB" id="10623693at2759"/>
<protein>
    <submittedName>
        <fullName evidence="2">Uncharacterized protein</fullName>
    </submittedName>
</protein>
<dbReference type="Proteomes" id="UP000649617">
    <property type="component" value="Unassembled WGS sequence"/>
</dbReference>
<dbReference type="EMBL" id="CAJNIZ010003431">
    <property type="protein sequence ID" value="CAE7222366.1"/>
    <property type="molecule type" value="Genomic_DNA"/>
</dbReference>
<evidence type="ECO:0000256" key="1">
    <source>
        <dbReference type="SAM" id="MobiDB-lite"/>
    </source>
</evidence>
<dbReference type="AlphaFoldDB" id="A0A812K7E6"/>
<proteinExistence type="predicted"/>
<evidence type="ECO:0000313" key="3">
    <source>
        <dbReference type="Proteomes" id="UP000649617"/>
    </source>
</evidence>
<reference evidence="2" key="1">
    <citation type="submission" date="2021-02" db="EMBL/GenBank/DDBJ databases">
        <authorList>
            <person name="Dougan E. K."/>
            <person name="Rhodes N."/>
            <person name="Thang M."/>
            <person name="Chan C."/>
        </authorList>
    </citation>
    <scope>NUCLEOTIDE SEQUENCE</scope>
</reference>
<keyword evidence="3" id="KW-1185">Reference proteome</keyword>
<comment type="caution">
    <text evidence="2">The sequence shown here is derived from an EMBL/GenBank/DDBJ whole genome shotgun (WGS) entry which is preliminary data.</text>
</comment>
<feature type="region of interest" description="Disordered" evidence="1">
    <location>
        <begin position="44"/>
        <end position="97"/>
    </location>
</feature>
<gene>
    <name evidence="2" type="ORF">SPIL2461_LOCUS2985</name>
</gene>
<accession>A0A812K7E6</accession>
<evidence type="ECO:0000313" key="2">
    <source>
        <dbReference type="EMBL" id="CAE7222366.1"/>
    </source>
</evidence>
<feature type="region of interest" description="Disordered" evidence="1">
    <location>
        <begin position="202"/>
        <end position="243"/>
    </location>
</feature>